<sequence>MRKILTYAEAHEIVSPMYDVLADCIQSSFAEHLSMCDLANQFGRPVSYENRTKANIIHDHLKSHVAEKFTNSKIFEVDKWNNIFGVKVKDDVFIRFNKINESRKISCRKTNQYINYMRQGEIQGFPASPTLLFAGYLPDENWTSIRGIYLLCPDNEDTLHWSYELDRRNSSEQLSVFERNEGRKRKVKLKLTDEEIYQTLNIKKSGTNDSV</sequence>
<keyword evidence="2" id="KW-1185">Reference proteome</keyword>
<comment type="caution">
    <text evidence="1">The sequence shown here is derived from an EMBL/GenBank/DDBJ whole genome shotgun (WGS) entry which is preliminary data.</text>
</comment>
<evidence type="ECO:0000313" key="2">
    <source>
        <dbReference type="Proteomes" id="UP000306402"/>
    </source>
</evidence>
<dbReference type="AlphaFoldDB" id="A0A5R9KMA0"/>
<organism evidence="1 2">
    <name type="scientific">Dyadobacter luticola</name>
    <dbReference type="NCBI Taxonomy" id="1979387"/>
    <lineage>
        <taxon>Bacteria</taxon>
        <taxon>Pseudomonadati</taxon>
        <taxon>Bacteroidota</taxon>
        <taxon>Cytophagia</taxon>
        <taxon>Cytophagales</taxon>
        <taxon>Spirosomataceae</taxon>
        <taxon>Dyadobacter</taxon>
    </lineage>
</organism>
<dbReference type="RefSeq" id="WP_138368477.1">
    <property type="nucleotide sequence ID" value="NZ_VCEJ01000009.1"/>
</dbReference>
<evidence type="ECO:0000313" key="1">
    <source>
        <dbReference type="EMBL" id="TLU97362.1"/>
    </source>
</evidence>
<gene>
    <name evidence="1" type="ORF">FEN17_26625</name>
</gene>
<dbReference type="OrthoDB" id="977536at2"/>
<dbReference type="Proteomes" id="UP000306402">
    <property type="component" value="Unassembled WGS sequence"/>
</dbReference>
<protein>
    <submittedName>
        <fullName evidence="1">Uncharacterized protein</fullName>
    </submittedName>
</protein>
<dbReference type="EMBL" id="VCEJ01000009">
    <property type="protein sequence ID" value="TLU97362.1"/>
    <property type="molecule type" value="Genomic_DNA"/>
</dbReference>
<proteinExistence type="predicted"/>
<name>A0A5R9KMA0_9BACT</name>
<accession>A0A5R9KMA0</accession>
<reference evidence="1 2" key="1">
    <citation type="submission" date="2019-05" db="EMBL/GenBank/DDBJ databases">
        <authorList>
            <person name="Qu J.-H."/>
        </authorList>
    </citation>
    <scope>NUCLEOTIDE SEQUENCE [LARGE SCALE GENOMIC DNA]</scope>
    <source>
        <strain evidence="1 2">T17</strain>
    </source>
</reference>